<keyword evidence="1" id="KW-0472">Membrane</keyword>
<evidence type="ECO:0000259" key="2">
    <source>
        <dbReference type="Pfam" id="PF06713"/>
    </source>
</evidence>
<dbReference type="Pfam" id="PF06713">
    <property type="entry name" value="bPH_4"/>
    <property type="match status" value="1"/>
</dbReference>
<protein>
    <submittedName>
        <fullName evidence="3">PH domain-containing protein</fullName>
    </submittedName>
</protein>
<dbReference type="RefSeq" id="WP_367779903.1">
    <property type="nucleotide sequence ID" value="NZ_JBFMIA010000010.1"/>
</dbReference>
<evidence type="ECO:0000313" key="3">
    <source>
        <dbReference type="EMBL" id="MEW9502411.1"/>
    </source>
</evidence>
<evidence type="ECO:0000256" key="1">
    <source>
        <dbReference type="SAM" id="Phobius"/>
    </source>
</evidence>
<feature type="transmembrane region" description="Helical" evidence="1">
    <location>
        <begin position="45"/>
        <end position="64"/>
    </location>
</feature>
<feature type="domain" description="Uncharacterized protein YyaB-like PH" evidence="2">
    <location>
        <begin position="62"/>
        <end position="135"/>
    </location>
</feature>
<dbReference type="Proteomes" id="UP001556040">
    <property type="component" value="Unassembled WGS sequence"/>
</dbReference>
<gene>
    <name evidence="3" type="ORF">AB1471_11455</name>
</gene>
<reference evidence="3 4" key="1">
    <citation type="journal article" date="1979" name="Int. J. Syst. Evol. Microbiol.">
        <title>Bacillus globisporus subsp. marinus subsp. nov.</title>
        <authorList>
            <person name="Liu H."/>
        </authorList>
    </citation>
    <scope>NUCLEOTIDE SEQUENCE [LARGE SCALE GENOMIC DNA]</scope>
    <source>
        <strain evidence="3 4">DSM 1297</strain>
    </source>
</reference>
<keyword evidence="1" id="KW-0812">Transmembrane</keyword>
<accession>A0ABV3Q4Y1</accession>
<dbReference type="InterPro" id="IPR009589">
    <property type="entry name" value="PH_YyaB-like"/>
</dbReference>
<keyword evidence="4" id="KW-1185">Reference proteome</keyword>
<sequence>MFFPSKKGLCMTIICSAFILVFISPLILSMEPIGVITFNPTLTETILIIATAICLAWIWFGTGYKLEHSQLKMQYGPIFQTINVSEISKIRSTKYPFISPALSVDRLHIYYKKDDLTTISPKNKIEFIRQLLKENPQIQLDNKN</sequence>
<keyword evidence="1" id="KW-1133">Transmembrane helix</keyword>
<proteinExistence type="predicted"/>
<dbReference type="EMBL" id="JBFMIA010000010">
    <property type="protein sequence ID" value="MEW9502411.1"/>
    <property type="molecule type" value="Genomic_DNA"/>
</dbReference>
<name>A0ABV3Q4Y1_9BACL</name>
<evidence type="ECO:0000313" key="4">
    <source>
        <dbReference type="Proteomes" id="UP001556040"/>
    </source>
</evidence>
<comment type="caution">
    <text evidence="3">The sequence shown here is derived from an EMBL/GenBank/DDBJ whole genome shotgun (WGS) entry which is preliminary data.</text>
</comment>
<organism evidence="3 4">
    <name type="scientific">Jeotgalibacillus marinus</name>
    <dbReference type="NCBI Taxonomy" id="86667"/>
    <lineage>
        <taxon>Bacteria</taxon>
        <taxon>Bacillati</taxon>
        <taxon>Bacillota</taxon>
        <taxon>Bacilli</taxon>
        <taxon>Bacillales</taxon>
        <taxon>Caryophanaceae</taxon>
        <taxon>Jeotgalibacillus</taxon>
    </lineage>
</organism>